<organism evidence="1 2">
    <name type="scientific">Phascolomyces articulosus</name>
    <dbReference type="NCBI Taxonomy" id="60185"/>
    <lineage>
        <taxon>Eukaryota</taxon>
        <taxon>Fungi</taxon>
        <taxon>Fungi incertae sedis</taxon>
        <taxon>Mucoromycota</taxon>
        <taxon>Mucoromycotina</taxon>
        <taxon>Mucoromycetes</taxon>
        <taxon>Mucorales</taxon>
        <taxon>Lichtheimiaceae</taxon>
        <taxon>Phascolomyces</taxon>
    </lineage>
</organism>
<comment type="caution">
    <text evidence="1">The sequence shown here is derived from an EMBL/GenBank/DDBJ whole genome shotgun (WGS) entry which is preliminary data.</text>
</comment>
<name>A0AAD5JWW0_9FUNG</name>
<reference evidence="1" key="2">
    <citation type="submission" date="2023-02" db="EMBL/GenBank/DDBJ databases">
        <authorList>
            <consortium name="DOE Joint Genome Institute"/>
            <person name="Mondo S.J."/>
            <person name="Chang Y."/>
            <person name="Wang Y."/>
            <person name="Ahrendt S."/>
            <person name="Andreopoulos W."/>
            <person name="Barry K."/>
            <person name="Beard J."/>
            <person name="Benny G.L."/>
            <person name="Blankenship S."/>
            <person name="Bonito G."/>
            <person name="Cuomo C."/>
            <person name="Desiro A."/>
            <person name="Gervers K.A."/>
            <person name="Hundley H."/>
            <person name="Kuo A."/>
            <person name="LaButti K."/>
            <person name="Lang B.F."/>
            <person name="Lipzen A."/>
            <person name="O'Donnell K."/>
            <person name="Pangilinan J."/>
            <person name="Reynolds N."/>
            <person name="Sandor L."/>
            <person name="Smith M.W."/>
            <person name="Tsang A."/>
            <person name="Grigoriev I.V."/>
            <person name="Stajich J.E."/>
            <person name="Spatafora J.W."/>
        </authorList>
    </citation>
    <scope>NUCLEOTIDE SEQUENCE</scope>
    <source>
        <strain evidence="1">RSA 2281</strain>
    </source>
</reference>
<proteinExistence type="predicted"/>
<reference evidence="1" key="1">
    <citation type="journal article" date="2022" name="IScience">
        <title>Evolution of zygomycete secretomes and the origins of terrestrial fungal ecologies.</title>
        <authorList>
            <person name="Chang Y."/>
            <person name="Wang Y."/>
            <person name="Mondo S."/>
            <person name="Ahrendt S."/>
            <person name="Andreopoulos W."/>
            <person name="Barry K."/>
            <person name="Beard J."/>
            <person name="Benny G.L."/>
            <person name="Blankenship S."/>
            <person name="Bonito G."/>
            <person name="Cuomo C."/>
            <person name="Desiro A."/>
            <person name="Gervers K.A."/>
            <person name="Hundley H."/>
            <person name="Kuo A."/>
            <person name="LaButti K."/>
            <person name="Lang B.F."/>
            <person name="Lipzen A."/>
            <person name="O'Donnell K."/>
            <person name="Pangilinan J."/>
            <person name="Reynolds N."/>
            <person name="Sandor L."/>
            <person name="Smith M.E."/>
            <person name="Tsang A."/>
            <person name="Grigoriev I.V."/>
            <person name="Stajich J.E."/>
            <person name="Spatafora J.W."/>
        </authorList>
    </citation>
    <scope>NUCLEOTIDE SEQUENCE</scope>
    <source>
        <strain evidence="1">RSA 2281</strain>
    </source>
</reference>
<gene>
    <name evidence="1" type="ORF">BDA99DRAFT_543982</name>
</gene>
<accession>A0AAD5JWW0</accession>
<dbReference type="Proteomes" id="UP001209540">
    <property type="component" value="Unassembled WGS sequence"/>
</dbReference>
<keyword evidence="2" id="KW-1185">Reference proteome</keyword>
<evidence type="ECO:0000313" key="1">
    <source>
        <dbReference type="EMBL" id="KAI9244573.1"/>
    </source>
</evidence>
<dbReference type="AlphaFoldDB" id="A0AAD5JWW0"/>
<sequence>MYITYNSTRFNDTEYHDNKNPCILLNAIVQHIKSRVVEDSILTGSEAQEFMGECDHLLSLSPKVALSVADYKSTALQKAADLSQENLTKETNVLIKRVSELVATTKELANELLKEEEKQEKKSSVEKTVQWNTKDRPLLVKKTREYAQTESDVILPRINDLSFYYQLDEAFNQHSVKLVREFMSEECYWFWVANFGYATMESSWDQFINGYELLYGTLDPHVMKSMEQLLCQDNKVSVARLIIATRKHSNQFPFTKNIGSSSLSTTSVAPETKDQMSEEKRMQLTEMAMELVEKFSDVKMGNHLVSIYSWYRGYDKKDKKAMRERANEWAELIKERRKILGENKKELLQVKHEEAERIDQARRAVYFFYEQFVTIWRVGEVTREILKSVDFPGKGRMRDFLNYVAPLDQANFYVIIGGSKGKDDEKKDYRPKLYDFMEMYLTILEQQSKEHKEHTTSQ</sequence>
<evidence type="ECO:0000313" key="2">
    <source>
        <dbReference type="Proteomes" id="UP001209540"/>
    </source>
</evidence>
<dbReference type="EMBL" id="JAIXMP010000058">
    <property type="protein sequence ID" value="KAI9244573.1"/>
    <property type="molecule type" value="Genomic_DNA"/>
</dbReference>
<protein>
    <submittedName>
        <fullName evidence="1">Uncharacterized protein</fullName>
    </submittedName>
</protein>